<dbReference type="InterPro" id="IPR000792">
    <property type="entry name" value="Tscrpt_reg_LuxR_C"/>
</dbReference>
<gene>
    <name evidence="4" type="ORF">DN069_01755</name>
</gene>
<comment type="caution">
    <text evidence="4">The sequence shown here is derived from an EMBL/GenBank/DDBJ whole genome shotgun (WGS) entry which is preliminary data.</text>
</comment>
<protein>
    <submittedName>
        <fullName evidence="4">LuxR family transcriptional regulator</fullName>
    </submittedName>
</protein>
<feature type="domain" description="HTH luxR-type" evidence="3">
    <location>
        <begin position="894"/>
        <end position="959"/>
    </location>
</feature>
<dbReference type="Pfam" id="PF13191">
    <property type="entry name" value="AAA_16"/>
    <property type="match status" value="1"/>
</dbReference>
<dbReference type="PANTHER" id="PTHR16305">
    <property type="entry name" value="TESTICULAR SOLUBLE ADENYLYL CYCLASE"/>
    <property type="match status" value="1"/>
</dbReference>
<proteinExistence type="predicted"/>
<dbReference type="InterPro" id="IPR041664">
    <property type="entry name" value="AAA_16"/>
</dbReference>
<evidence type="ECO:0000259" key="3">
    <source>
        <dbReference type="PROSITE" id="PS50043"/>
    </source>
</evidence>
<dbReference type="OrthoDB" id="5476461at2"/>
<dbReference type="AlphaFoldDB" id="A0A2X0IUI2"/>
<dbReference type="GO" id="GO:0006355">
    <property type="term" value="P:regulation of DNA-templated transcription"/>
    <property type="evidence" value="ECO:0007669"/>
    <property type="project" value="InterPro"/>
</dbReference>
<dbReference type="PRINTS" id="PR00038">
    <property type="entry name" value="HTHLUXR"/>
</dbReference>
<dbReference type="SMART" id="SM00421">
    <property type="entry name" value="HTH_LUXR"/>
    <property type="match status" value="1"/>
</dbReference>
<dbReference type="InterPro" id="IPR027417">
    <property type="entry name" value="P-loop_NTPase"/>
</dbReference>
<dbReference type="PROSITE" id="PS00622">
    <property type="entry name" value="HTH_LUXR_1"/>
    <property type="match status" value="1"/>
</dbReference>
<evidence type="ECO:0000313" key="4">
    <source>
        <dbReference type="EMBL" id="RAG87283.1"/>
    </source>
</evidence>
<reference evidence="4 5" key="1">
    <citation type="submission" date="2018-06" db="EMBL/GenBank/DDBJ databases">
        <title>Streptacidiphilus pinicola sp. nov., isolated from pine grove soil.</title>
        <authorList>
            <person name="Roh S.G."/>
            <person name="Park S."/>
            <person name="Kim M.-K."/>
            <person name="Yun B.-R."/>
            <person name="Park J."/>
            <person name="Kim M.J."/>
            <person name="Kim Y.S."/>
            <person name="Kim S.B."/>
        </authorList>
    </citation>
    <scope>NUCLEOTIDE SEQUENCE [LARGE SCALE GENOMIC DNA]</scope>
    <source>
        <strain evidence="4 5">MMS16-CNU450</strain>
    </source>
</reference>
<evidence type="ECO:0000256" key="1">
    <source>
        <dbReference type="ARBA" id="ARBA00022741"/>
    </source>
</evidence>
<dbReference type="GO" id="GO:0003677">
    <property type="term" value="F:DNA binding"/>
    <property type="evidence" value="ECO:0007669"/>
    <property type="project" value="InterPro"/>
</dbReference>
<dbReference type="GO" id="GO:0005524">
    <property type="term" value="F:ATP binding"/>
    <property type="evidence" value="ECO:0007669"/>
    <property type="project" value="UniProtKB-KW"/>
</dbReference>
<dbReference type="Gene3D" id="1.10.10.10">
    <property type="entry name" value="Winged helix-like DNA-binding domain superfamily/Winged helix DNA-binding domain"/>
    <property type="match status" value="1"/>
</dbReference>
<dbReference type="SUPFAM" id="SSF46894">
    <property type="entry name" value="C-terminal effector domain of the bipartite response regulators"/>
    <property type="match status" value="1"/>
</dbReference>
<dbReference type="EMBL" id="QKYN01000008">
    <property type="protein sequence ID" value="RAG87283.1"/>
    <property type="molecule type" value="Genomic_DNA"/>
</dbReference>
<dbReference type="SUPFAM" id="SSF52540">
    <property type="entry name" value="P-loop containing nucleoside triphosphate hydrolases"/>
    <property type="match status" value="1"/>
</dbReference>
<keyword evidence="5" id="KW-1185">Reference proteome</keyword>
<dbReference type="Pfam" id="PF00196">
    <property type="entry name" value="GerE"/>
    <property type="match status" value="1"/>
</dbReference>
<dbReference type="Proteomes" id="UP000248889">
    <property type="component" value="Unassembled WGS sequence"/>
</dbReference>
<dbReference type="GO" id="GO:0004016">
    <property type="term" value="F:adenylate cyclase activity"/>
    <property type="evidence" value="ECO:0007669"/>
    <property type="project" value="TreeGrafter"/>
</dbReference>
<dbReference type="InterPro" id="IPR016032">
    <property type="entry name" value="Sig_transdc_resp-reg_C-effctor"/>
</dbReference>
<keyword evidence="1" id="KW-0547">Nucleotide-binding</keyword>
<sequence length="959" mass="102085">MLDQSAAAGGGGFAFVGRQRELSLLLAAARTPPAAVLIEGEAGIGKSRLAHEAVAVLAAEGRPVLTGFCHPLREPFPYGPLVDALRGAGRWLPAGGVAPTAGALAPLLPDLAHRLPPPPPLPEGAQARRHQLVQGVHSFLTALGPAVLLVEDLHWADEATRELLLLLARDLPAELSLVLTYRAEDLPPDTGALGAAYRRPPGTNGTVIRLTRLSRHDVQELAVAALGAQATAELGGALYERSEGLPLVAEEDLLTLREHGRHQPLGDVRAELERAGVPRGLREAVIERLAALSPPATAIVDAAAVLAVPAQEPLLTRLAGLDPDEGARGLVEAVRAAVLGEADGGRYLFRHVLAQQVAYRHVPGPHRTRLHQRAIEELEGQNPAPLVQIAHHTLALGDREGWFRRAERAVDQAIALGDAGTAAGLLHRILEQPHLDGDLRSRAALALGRIAVNGADHTRNATVLRRILADPQLPTATRGEIRLALGLLMVNHAGDRAGYRELEACVEELAAEKPERAARAMVAMAMNERDGAGARGRAWLDRAERSVADSGNEAIRATVRATGLSLLARDGDPDVWAQLDRLPREAADVEVLRQTTRALYNVGEIAVELGHDRRAARLLAESRDLAHRAWIPHLECYSRIALLRLDALAGHWDGLADRVAELGAEFPEIAMFDEEQALMLGTLAIARGQRTRALEQFTAAAASGERSSQVTVALRAATGLAELRLLQRAPRDAWAVASPAVAVLREAAAWARATGLVPVAVEAALGCDEGRAARQLVADAERELAHRDAPGARAELACAQGILALVSGSARPARAAEHFERGRQSWEEIGRPYDAARAAERGGRALGGDRPEDAAERLGQALDAYHALRATADAARCQQALRDLGLDRPGARGRRGYGGELSPRERQVAELLATGATNQDIAEALFVSPRTVEQHVASVLKKLGTTRRAVASALTSPDD</sequence>
<evidence type="ECO:0000313" key="5">
    <source>
        <dbReference type="Proteomes" id="UP000248889"/>
    </source>
</evidence>
<dbReference type="PROSITE" id="PS50043">
    <property type="entry name" value="HTH_LUXR_2"/>
    <property type="match status" value="1"/>
</dbReference>
<evidence type="ECO:0000256" key="2">
    <source>
        <dbReference type="ARBA" id="ARBA00022840"/>
    </source>
</evidence>
<name>A0A2X0IUI2_9ACTN</name>
<organism evidence="4 5">
    <name type="scientific">Streptacidiphilus pinicola</name>
    <dbReference type="NCBI Taxonomy" id="2219663"/>
    <lineage>
        <taxon>Bacteria</taxon>
        <taxon>Bacillati</taxon>
        <taxon>Actinomycetota</taxon>
        <taxon>Actinomycetes</taxon>
        <taxon>Kitasatosporales</taxon>
        <taxon>Streptomycetaceae</taxon>
        <taxon>Streptacidiphilus</taxon>
    </lineage>
</organism>
<dbReference type="GO" id="GO:0005737">
    <property type="term" value="C:cytoplasm"/>
    <property type="evidence" value="ECO:0007669"/>
    <property type="project" value="TreeGrafter"/>
</dbReference>
<keyword evidence="2" id="KW-0067">ATP-binding</keyword>
<dbReference type="InterPro" id="IPR036388">
    <property type="entry name" value="WH-like_DNA-bd_sf"/>
</dbReference>
<dbReference type="CDD" id="cd06170">
    <property type="entry name" value="LuxR_C_like"/>
    <property type="match status" value="1"/>
</dbReference>
<dbReference type="PANTHER" id="PTHR16305:SF35">
    <property type="entry name" value="TRANSCRIPTIONAL ACTIVATOR DOMAIN"/>
    <property type="match status" value="1"/>
</dbReference>
<accession>A0A2X0IUI2</accession>